<keyword evidence="3" id="KW-0186">Copper</keyword>
<dbReference type="RefSeq" id="WP_244713062.1">
    <property type="nucleotide sequence ID" value="NZ_CP095073.1"/>
</dbReference>
<evidence type="ECO:0000256" key="1">
    <source>
        <dbReference type="ARBA" id="ARBA00010457"/>
    </source>
</evidence>
<name>A0ABY4ENU4_9BACI</name>
<feature type="chain" id="PRO_5046446655" description="Superoxide dismutase [Cu-Zn]" evidence="5">
    <location>
        <begin position="20"/>
        <end position="191"/>
    </location>
</feature>
<proteinExistence type="inferred from homology"/>
<dbReference type="Proteomes" id="UP000831787">
    <property type="component" value="Chromosome"/>
</dbReference>
<keyword evidence="3" id="KW-0479">Metal-binding</keyword>
<evidence type="ECO:0000313" key="8">
    <source>
        <dbReference type="Proteomes" id="UP000831787"/>
    </source>
</evidence>
<dbReference type="Pfam" id="PF00080">
    <property type="entry name" value="Sod_Cu"/>
    <property type="match status" value="1"/>
</dbReference>
<comment type="similarity">
    <text evidence="1 3">Belongs to the Cu-Zn superoxide dismutase family.</text>
</comment>
<dbReference type="PROSITE" id="PS51257">
    <property type="entry name" value="PROKAR_LIPOPROTEIN"/>
    <property type="match status" value="1"/>
</dbReference>
<dbReference type="PROSITE" id="PS00332">
    <property type="entry name" value="SOD_CU_ZN_2"/>
    <property type="match status" value="1"/>
</dbReference>
<dbReference type="SUPFAM" id="SSF49329">
    <property type="entry name" value="Cu,Zn superoxide dismutase-like"/>
    <property type="match status" value="1"/>
</dbReference>
<keyword evidence="3" id="KW-0560">Oxidoreductase</keyword>
<feature type="domain" description="Superoxide dismutase copper/zinc binding" evidence="6">
    <location>
        <begin position="38"/>
        <end position="168"/>
    </location>
</feature>
<dbReference type="InterPro" id="IPR001424">
    <property type="entry name" value="SOD_Cu_Zn_dom"/>
</dbReference>
<protein>
    <recommendedName>
        <fullName evidence="3">Superoxide dismutase [Cu-Zn]</fullName>
        <ecNumber evidence="3">1.15.1.1</ecNumber>
    </recommendedName>
</protein>
<keyword evidence="8" id="KW-1185">Reference proteome</keyword>
<comment type="cofactor">
    <cofactor evidence="3">
        <name>Cu cation</name>
        <dbReference type="ChEBI" id="CHEBI:23378"/>
    </cofactor>
    <text evidence="3">Binds 1 copper ion per subunit.</text>
</comment>
<dbReference type="Gene3D" id="2.60.40.200">
    <property type="entry name" value="Superoxide dismutase, copper/zinc binding domain"/>
    <property type="match status" value="1"/>
</dbReference>
<dbReference type="InterPro" id="IPR036423">
    <property type="entry name" value="SOD-like_Cu/Zn_dom_sf"/>
</dbReference>
<keyword evidence="5" id="KW-0732">Signal</keyword>
<feature type="signal peptide" evidence="5">
    <location>
        <begin position="1"/>
        <end position="19"/>
    </location>
</feature>
<dbReference type="EMBL" id="CP095073">
    <property type="protein sequence ID" value="UOQ46065.1"/>
    <property type="molecule type" value="Genomic_DNA"/>
</dbReference>
<evidence type="ECO:0000256" key="3">
    <source>
        <dbReference type="RuleBase" id="RU000393"/>
    </source>
</evidence>
<evidence type="ECO:0000256" key="4">
    <source>
        <dbReference type="SAM" id="MobiDB-lite"/>
    </source>
</evidence>
<dbReference type="CDD" id="cd00305">
    <property type="entry name" value="Cu-Zn_Superoxide_Dismutase"/>
    <property type="match status" value="1"/>
</dbReference>
<reference evidence="7 8" key="1">
    <citation type="submission" date="2022-04" db="EMBL/GenBank/DDBJ databases">
        <title>Halobacillus sp. isolated from saltern.</title>
        <authorList>
            <person name="Won M."/>
            <person name="Lee C.-M."/>
            <person name="Woen H.-Y."/>
            <person name="Kwon S.-W."/>
        </authorList>
    </citation>
    <scope>NUCLEOTIDE SEQUENCE [LARGE SCALE GENOMIC DNA]</scope>
    <source>
        <strain evidence="7 8">SSBR10-3</strain>
    </source>
</reference>
<evidence type="ECO:0000256" key="2">
    <source>
        <dbReference type="ARBA" id="ARBA00024900"/>
    </source>
</evidence>
<feature type="region of interest" description="Disordered" evidence="4">
    <location>
        <begin position="169"/>
        <end position="191"/>
    </location>
</feature>
<accession>A0ABY4ENU4</accession>
<evidence type="ECO:0000259" key="6">
    <source>
        <dbReference type="Pfam" id="PF00080"/>
    </source>
</evidence>
<sequence length="191" mass="20298">MKIRTAALMFILLVSGCNADQRSPLESSFYNGAGDKIGTATLKEMPEGVQVKVKVEGLDPGPHAIHVHEFSKCKGPDFISAGNHFNPDSKQHGLMNAEGAHAGDLPNIEADSSGMAQAELMLSDATLKDSQKSLLRKEGTSLVIHSGVDDGLTQPAGNSGERIACAKITLDADQNETSDPTEPMEKQKKSK</sequence>
<dbReference type="EC" id="1.15.1.1" evidence="3"/>
<evidence type="ECO:0000256" key="5">
    <source>
        <dbReference type="SAM" id="SignalP"/>
    </source>
</evidence>
<dbReference type="InterPro" id="IPR018152">
    <property type="entry name" value="SOD_Cu/Zn_BS"/>
</dbReference>
<dbReference type="PANTHER" id="PTHR10003">
    <property type="entry name" value="SUPEROXIDE DISMUTASE CU-ZN -RELATED"/>
    <property type="match status" value="1"/>
</dbReference>
<comment type="cofactor">
    <cofactor evidence="3">
        <name>Zn(2+)</name>
        <dbReference type="ChEBI" id="CHEBI:29105"/>
    </cofactor>
    <text evidence="3">Binds 1 zinc ion per subunit.</text>
</comment>
<organism evidence="7 8">
    <name type="scientific">Halobacillus salinarum</name>
    <dbReference type="NCBI Taxonomy" id="2932257"/>
    <lineage>
        <taxon>Bacteria</taxon>
        <taxon>Bacillati</taxon>
        <taxon>Bacillota</taxon>
        <taxon>Bacilli</taxon>
        <taxon>Bacillales</taxon>
        <taxon>Bacillaceae</taxon>
        <taxon>Halobacillus</taxon>
    </lineage>
</organism>
<comment type="function">
    <text evidence="2">Destroys radicals which are normally produced within the cells and which are toxic to biological systems. May play a role in favoring mycobacterial survival in phagocytes.</text>
</comment>
<dbReference type="InterPro" id="IPR024134">
    <property type="entry name" value="SOD_Cu/Zn_/chaperone"/>
</dbReference>
<evidence type="ECO:0000313" key="7">
    <source>
        <dbReference type="EMBL" id="UOQ46065.1"/>
    </source>
</evidence>
<keyword evidence="3" id="KW-0862">Zinc</keyword>
<comment type="catalytic activity">
    <reaction evidence="3">
        <text>2 superoxide + 2 H(+) = H2O2 + O2</text>
        <dbReference type="Rhea" id="RHEA:20696"/>
        <dbReference type="ChEBI" id="CHEBI:15378"/>
        <dbReference type="ChEBI" id="CHEBI:15379"/>
        <dbReference type="ChEBI" id="CHEBI:16240"/>
        <dbReference type="ChEBI" id="CHEBI:18421"/>
        <dbReference type="EC" id="1.15.1.1"/>
    </reaction>
</comment>
<gene>
    <name evidence="7" type="ORF">MUN89_09175</name>
</gene>